<name>A0A0F5GZZ2_9BACT</name>
<keyword evidence="1" id="KW-0812">Transmembrane</keyword>
<accession>A0A0F5GZZ2</accession>
<dbReference type="Proteomes" id="UP000033750">
    <property type="component" value="Unassembled WGS sequence"/>
</dbReference>
<sequence length="94" mass="10961">MKSLLKIPKNKNKFNFFAFIGFMLIIIFAGVVIAIILLVNQNAKPFYNNDFLNKTLYPINIISFIFGATSLNYLTYFYNLILNIRERRKNGQDS</sequence>
<evidence type="ECO:0000256" key="1">
    <source>
        <dbReference type="SAM" id="Phobius"/>
    </source>
</evidence>
<proteinExistence type="predicted"/>
<organism evidence="2 3">
    <name type="scientific">Mycoplasmopsis meleagridis ATCC 25294</name>
    <dbReference type="NCBI Taxonomy" id="1264554"/>
    <lineage>
        <taxon>Bacteria</taxon>
        <taxon>Bacillati</taxon>
        <taxon>Mycoplasmatota</taxon>
        <taxon>Mycoplasmoidales</taxon>
        <taxon>Metamycoplasmataceae</taxon>
        <taxon>Mycoplasmopsis</taxon>
    </lineage>
</organism>
<feature type="transmembrane region" description="Helical" evidence="1">
    <location>
        <begin position="16"/>
        <end position="39"/>
    </location>
</feature>
<comment type="caution">
    <text evidence="2">The sequence shown here is derived from an EMBL/GenBank/DDBJ whole genome shotgun (WGS) entry which is preliminary data.</text>
</comment>
<evidence type="ECO:0000313" key="2">
    <source>
        <dbReference type="EMBL" id="KKB26631.1"/>
    </source>
</evidence>
<keyword evidence="3" id="KW-1185">Reference proteome</keyword>
<dbReference type="EMBL" id="JZXN01000017">
    <property type="protein sequence ID" value="KKB26631.1"/>
    <property type="molecule type" value="Genomic_DNA"/>
</dbReference>
<dbReference type="AlphaFoldDB" id="A0A0F5GZZ2"/>
<reference evidence="2 3" key="1">
    <citation type="submission" date="2015-03" db="EMBL/GenBank/DDBJ databases">
        <title>Genome sequence of Mycoplasma meleagridis strain ATCC 25294.</title>
        <authorList>
            <person name="Yacoub E."/>
            <person name="Blanchard A."/>
            <person name="Sirand-Pugnet P."/>
            <person name="Mardassi B.B.A."/>
        </authorList>
    </citation>
    <scope>NUCLEOTIDE SEQUENCE [LARGE SCALE GENOMIC DNA]</scope>
    <source>
        <strain evidence="2 3">ATCC 25294</strain>
    </source>
</reference>
<dbReference type="PATRIC" id="fig|1264554.4.peg.42"/>
<keyword evidence="1" id="KW-1133">Transmembrane helix</keyword>
<dbReference type="STRING" id="29561.MM26B8_05630"/>
<gene>
    <name evidence="2" type="ORF">MMELEA_00120</name>
</gene>
<keyword evidence="1" id="KW-0472">Membrane</keyword>
<feature type="transmembrane region" description="Helical" evidence="1">
    <location>
        <begin position="59"/>
        <end position="81"/>
    </location>
</feature>
<evidence type="ECO:0000313" key="3">
    <source>
        <dbReference type="Proteomes" id="UP000033750"/>
    </source>
</evidence>
<protein>
    <submittedName>
        <fullName evidence="2">Uncharacterized protein</fullName>
    </submittedName>
</protein>